<keyword evidence="1" id="KW-1133">Transmembrane helix</keyword>
<dbReference type="Pfam" id="PF07963">
    <property type="entry name" value="N_methyl"/>
    <property type="match status" value="1"/>
</dbReference>
<dbReference type="PROSITE" id="PS00409">
    <property type="entry name" value="PROKAR_NTER_METHYL"/>
    <property type="match status" value="1"/>
</dbReference>
<feature type="transmembrane region" description="Helical" evidence="1">
    <location>
        <begin position="32"/>
        <end position="53"/>
    </location>
</feature>
<organism evidence="2 3">
    <name type="scientific">Candidatus Ryanbacteria bacterium CG10_big_fil_rev_8_21_14_0_10_43_42</name>
    <dbReference type="NCBI Taxonomy" id="1974864"/>
    <lineage>
        <taxon>Bacteria</taxon>
        <taxon>Candidatus Ryaniibacteriota</taxon>
    </lineage>
</organism>
<keyword evidence="1" id="KW-0472">Membrane</keyword>
<evidence type="ECO:0000313" key="2">
    <source>
        <dbReference type="EMBL" id="PJE64930.1"/>
    </source>
</evidence>
<evidence type="ECO:0000256" key="1">
    <source>
        <dbReference type="SAM" id="Phobius"/>
    </source>
</evidence>
<dbReference type="EMBL" id="PFEF01000001">
    <property type="protein sequence ID" value="PJE64930.1"/>
    <property type="molecule type" value="Genomic_DNA"/>
</dbReference>
<protein>
    <recommendedName>
        <fullName evidence="4">Prepilin-type N-terminal cleavage/methylation domain-containing protein</fullName>
    </recommendedName>
</protein>
<comment type="caution">
    <text evidence="2">The sequence shown here is derived from an EMBL/GenBank/DDBJ whole genome shotgun (WGS) entry which is preliminary data.</text>
</comment>
<accession>A0A2M8KYC6</accession>
<dbReference type="Proteomes" id="UP000229098">
    <property type="component" value="Unassembled WGS sequence"/>
</dbReference>
<reference evidence="3" key="1">
    <citation type="submission" date="2017-09" db="EMBL/GenBank/DDBJ databases">
        <title>Depth-based differentiation of microbial function through sediment-hosted aquifers and enrichment of novel symbionts in the deep terrestrial subsurface.</title>
        <authorList>
            <person name="Probst A.J."/>
            <person name="Ladd B."/>
            <person name="Jarett J.K."/>
            <person name="Geller-Mcgrath D.E."/>
            <person name="Sieber C.M.K."/>
            <person name="Emerson J.B."/>
            <person name="Anantharaman K."/>
            <person name="Thomas B.C."/>
            <person name="Malmstrom R."/>
            <person name="Stieglmeier M."/>
            <person name="Klingl A."/>
            <person name="Woyke T."/>
            <person name="Ryan C.M."/>
            <person name="Banfield J.F."/>
        </authorList>
    </citation>
    <scope>NUCLEOTIDE SEQUENCE [LARGE SCALE GENOMIC DNA]</scope>
</reference>
<proteinExistence type="predicted"/>
<gene>
    <name evidence="2" type="ORF">COU90_00240</name>
</gene>
<sequence length="193" mass="21700">MHSVRHEKYTMKNLIGNIYHYNRSGGFSLLEMIVAVGIFSVVALISTSVILSLNTVQKKVLNVQNTHDNIRFALESMARDIRTGENYIGGCDWPAGCNMFSFQRSTSGELVTYRLNGGVIERQESTGPWFPITDPQRTITRLRFYTTGIGAFVEQEKITIVIEVESGIPTRQAEYASLQLQTTVTKRSIFPSL</sequence>
<evidence type="ECO:0008006" key="4">
    <source>
        <dbReference type="Google" id="ProtNLM"/>
    </source>
</evidence>
<dbReference type="AlphaFoldDB" id="A0A2M8KYC6"/>
<keyword evidence="1" id="KW-0812">Transmembrane</keyword>
<name>A0A2M8KYC6_9BACT</name>
<dbReference type="InterPro" id="IPR012902">
    <property type="entry name" value="N_methyl_site"/>
</dbReference>
<dbReference type="NCBIfam" id="TIGR02532">
    <property type="entry name" value="IV_pilin_GFxxxE"/>
    <property type="match status" value="1"/>
</dbReference>
<evidence type="ECO:0000313" key="3">
    <source>
        <dbReference type="Proteomes" id="UP000229098"/>
    </source>
</evidence>